<evidence type="ECO:0000256" key="5">
    <source>
        <dbReference type="ARBA" id="ARBA00023274"/>
    </source>
</evidence>
<dbReference type="Pfam" id="PF00861">
    <property type="entry name" value="Ribosomal_L18p"/>
    <property type="match status" value="1"/>
</dbReference>
<dbReference type="Gene3D" id="3.30.420.100">
    <property type="match status" value="1"/>
</dbReference>
<dbReference type="GO" id="GO:1990904">
    <property type="term" value="C:ribonucleoprotein complex"/>
    <property type="evidence" value="ECO:0007669"/>
    <property type="project" value="UniProtKB-KW"/>
</dbReference>
<dbReference type="Proteomes" id="UP000481852">
    <property type="component" value="Unassembled WGS sequence"/>
</dbReference>
<keyword evidence="3 7" id="KW-0694">RNA-binding</keyword>
<dbReference type="NCBIfam" id="TIGR00060">
    <property type="entry name" value="L18_bact"/>
    <property type="match status" value="1"/>
</dbReference>
<dbReference type="GO" id="GO:0005840">
    <property type="term" value="C:ribosome"/>
    <property type="evidence" value="ECO:0007669"/>
    <property type="project" value="UniProtKB-KW"/>
</dbReference>
<evidence type="ECO:0000256" key="2">
    <source>
        <dbReference type="ARBA" id="ARBA00022730"/>
    </source>
</evidence>
<evidence type="ECO:0000256" key="1">
    <source>
        <dbReference type="ARBA" id="ARBA00007116"/>
    </source>
</evidence>
<organism evidence="9 10">
    <name type="scientific">Porcincola intestinalis</name>
    <dbReference type="NCBI Taxonomy" id="2606632"/>
    <lineage>
        <taxon>Bacteria</taxon>
        <taxon>Bacillati</taxon>
        <taxon>Bacillota</taxon>
        <taxon>Clostridia</taxon>
        <taxon>Lachnospirales</taxon>
        <taxon>Lachnospiraceae</taxon>
        <taxon>Porcincola</taxon>
    </lineage>
</organism>
<dbReference type="PANTHER" id="PTHR12899">
    <property type="entry name" value="39S RIBOSOMAL PROTEIN L18, MITOCHONDRIAL"/>
    <property type="match status" value="1"/>
</dbReference>
<reference evidence="9 10" key="1">
    <citation type="submission" date="2019-08" db="EMBL/GenBank/DDBJ databases">
        <title>In-depth cultivation of the pig gut microbiome towards novel bacterial diversity and tailored functional studies.</title>
        <authorList>
            <person name="Wylensek D."/>
            <person name="Hitch T.C.A."/>
            <person name="Clavel T."/>
        </authorList>
    </citation>
    <scope>NUCLEOTIDE SEQUENCE [LARGE SCALE GENOMIC DNA]</scope>
    <source>
        <strain evidence="9 10">Oil+RF-744-WCA-WT-11</strain>
    </source>
</reference>
<protein>
    <recommendedName>
        <fullName evidence="6 7">Large ribosomal subunit protein uL18</fullName>
    </recommendedName>
</protein>
<comment type="similarity">
    <text evidence="1 7">Belongs to the universal ribosomal protein uL18 family.</text>
</comment>
<dbReference type="GO" id="GO:0005737">
    <property type="term" value="C:cytoplasm"/>
    <property type="evidence" value="ECO:0007669"/>
    <property type="project" value="UniProtKB-ARBA"/>
</dbReference>
<dbReference type="CDD" id="cd00432">
    <property type="entry name" value="Ribosomal_L18_L5e"/>
    <property type="match status" value="1"/>
</dbReference>
<dbReference type="GO" id="GO:0003735">
    <property type="term" value="F:structural constituent of ribosome"/>
    <property type="evidence" value="ECO:0007669"/>
    <property type="project" value="InterPro"/>
</dbReference>
<dbReference type="FunFam" id="3.30.420.100:FF:000001">
    <property type="entry name" value="50S ribosomal protein L18"/>
    <property type="match status" value="1"/>
</dbReference>
<name>A0A6L5X5M1_9FIRM</name>
<dbReference type="PANTHER" id="PTHR12899:SF3">
    <property type="entry name" value="LARGE RIBOSOMAL SUBUNIT PROTEIN UL18M"/>
    <property type="match status" value="1"/>
</dbReference>
<dbReference type="InterPro" id="IPR005484">
    <property type="entry name" value="Ribosomal_uL18_bac/plant/anim"/>
</dbReference>
<evidence type="ECO:0000256" key="4">
    <source>
        <dbReference type="ARBA" id="ARBA00022980"/>
    </source>
</evidence>
<comment type="subunit">
    <text evidence="7">Part of the 50S ribosomal subunit; part of the 5S rRNA/L5/L18/L25 subcomplex. Contacts the 5S and 23S rRNAs.</text>
</comment>
<keyword evidence="4 7" id="KW-0689">Ribosomal protein</keyword>
<dbReference type="RefSeq" id="WP_154524784.1">
    <property type="nucleotide sequence ID" value="NZ_JAQYJL010000026.1"/>
</dbReference>
<keyword evidence="10" id="KW-1185">Reference proteome</keyword>
<dbReference type="GO" id="GO:0008097">
    <property type="term" value="F:5S rRNA binding"/>
    <property type="evidence" value="ECO:0007669"/>
    <property type="project" value="TreeGrafter"/>
</dbReference>
<evidence type="ECO:0000256" key="6">
    <source>
        <dbReference type="ARBA" id="ARBA00035197"/>
    </source>
</evidence>
<sequence>MVSKESRAEIREEKHRRIRNRISGTASRPRLAVYRSNKNMYAQIIDDETGATLVSANTLQKDVKESLEKTDDVEAAKAVGTAIAKRALEKGIKEVVFDRAGYIYHGKVQALADAAREAGLDF</sequence>
<dbReference type="EMBL" id="VULZ01000005">
    <property type="protein sequence ID" value="MSS14703.1"/>
    <property type="molecule type" value="Genomic_DNA"/>
</dbReference>
<evidence type="ECO:0000256" key="7">
    <source>
        <dbReference type="HAMAP-Rule" id="MF_01337"/>
    </source>
</evidence>
<feature type="region of interest" description="Disordered" evidence="8">
    <location>
        <begin position="1"/>
        <end position="22"/>
    </location>
</feature>
<dbReference type="AlphaFoldDB" id="A0A6L5X5M1"/>
<dbReference type="HAMAP" id="MF_01337_B">
    <property type="entry name" value="Ribosomal_uL18_B"/>
    <property type="match status" value="1"/>
</dbReference>
<dbReference type="InterPro" id="IPR057268">
    <property type="entry name" value="Ribosomal_L18"/>
</dbReference>
<evidence type="ECO:0000313" key="10">
    <source>
        <dbReference type="Proteomes" id="UP000481852"/>
    </source>
</evidence>
<accession>A0A6L5X5M1</accession>
<keyword evidence="2 7" id="KW-0699">rRNA-binding</keyword>
<comment type="caution">
    <text evidence="9">The sequence shown here is derived from an EMBL/GenBank/DDBJ whole genome shotgun (WGS) entry which is preliminary data.</text>
</comment>
<comment type="function">
    <text evidence="7">This is one of the proteins that bind and probably mediate the attachment of the 5S RNA into the large ribosomal subunit, where it forms part of the central protuberance.</text>
</comment>
<keyword evidence="5 7" id="KW-0687">Ribonucleoprotein</keyword>
<dbReference type="InterPro" id="IPR004389">
    <property type="entry name" value="Ribosomal_uL18_bac-type"/>
</dbReference>
<feature type="compositionally biased region" description="Basic and acidic residues" evidence="8">
    <location>
        <begin position="1"/>
        <end position="15"/>
    </location>
</feature>
<evidence type="ECO:0000256" key="3">
    <source>
        <dbReference type="ARBA" id="ARBA00022884"/>
    </source>
</evidence>
<dbReference type="SUPFAM" id="SSF53137">
    <property type="entry name" value="Translational machinery components"/>
    <property type="match status" value="1"/>
</dbReference>
<gene>
    <name evidence="7" type="primary">rplR</name>
    <name evidence="9" type="ORF">FYJ35_06545</name>
</gene>
<dbReference type="GO" id="GO:0006412">
    <property type="term" value="P:translation"/>
    <property type="evidence" value="ECO:0007669"/>
    <property type="project" value="UniProtKB-UniRule"/>
</dbReference>
<evidence type="ECO:0000256" key="8">
    <source>
        <dbReference type="SAM" id="MobiDB-lite"/>
    </source>
</evidence>
<evidence type="ECO:0000313" key="9">
    <source>
        <dbReference type="EMBL" id="MSS14703.1"/>
    </source>
</evidence>
<proteinExistence type="inferred from homology"/>